<reference evidence="1 2" key="1">
    <citation type="submission" date="2015-09" db="EMBL/GenBank/DDBJ databases">
        <title>A metagenomics-based metabolic model of nitrate-dependent anaerobic oxidation of methane by Methanoperedens-like archaea.</title>
        <authorList>
            <person name="Arshad A."/>
            <person name="Speth D.R."/>
            <person name="De Graaf R.M."/>
            <person name="Op Den Camp H.J."/>
            <person name="Jetten M.S."/>
            <person name="Welte C.U."/>
        </authorList>
    </citation>
    <scope>NUCLEOTIDE SEQUENCE [LARGE SCALE GENOMIC DNA]</scope>
</reference>
<accession>A0A0P8AA43</accession>
<organism evidence="1 2">
    <name type="scientific">Candidatus Methanoperedens nitratireducens</name>
    <dbReference type="NCBI Taxonomy" id="1392998"/>
    <lineage>
        <taxon>Archaea</taxon>
        <taxon>Methanobacteriati</taxon>
        <taxon>Methanobacteriota</taxon>
        <taxon>Stenosarchaea group</taxon>
        <taxon>Methanomicrobia</taxon>
        <taxon>Methanosarcinales</taxon>
        <taxon>ANME-2 cluster</taxon>
        <taxon>Candidatus Methanoperedentaceae</taxon>
        <taxon>Candidatus Methanoperedens</taxon>
    </lineage>
</organism>
<evidence type="ECO:0000313" key="1">
    <source>
        <dbReference type="EMBL" id="KPQ43503.1"/>
    </source>
</evidence>
<proteinExistence type="predicted"/>
<dbReference type="EMBL" id="LKCM01000139">
    <property type="protein sequence ID" value="KPQ43503.1"/>
    <property type="molecule type" value="Genomic_DNA"/>
</dbReference>
<sequence length="77" mass="8874">MYVLKPQITCGRLMKIIKIGGERTHRSFPVLCTEQDKIYKVRTWDIDIAMSIQVGDHVLVNQDEIIKLYDNKIAAVV</sequence>
<evidence type="ECO:0000313" key="2">
    <source>
        <dbReference type="Proteomes" id="UP000050360"/>
    </source>
</evidence>
<name>A0A0P8AA43_9EURY</name>
<dbReference type="Proteomes" id="UP000050360">
    <property type="component" value="Unassembled WGS sequence"/>
</dbReference>
<protein>
    <submittedName>
        <fullName evidence="1">Uncharacterized protein</fullName>
    </submittedName>
</protein>
<dbReference type="AlphaFoldDB" id="A0A0P8AA43"/>
<gene>
    <name evidence="1" type="ORF">MPEBLZ_01885</name>
</gene>
<comment type="caution">
    <text evidence="1">The sequence shown here is derived from an EMBL/GenBank/DDBJ whole genome shotgun (WGS) entry which is preliminary data.</text>
</comment>